<sequence length="240" mass="25878">MKDLGNSTGTTSPHGELYLVVLGGPGPKKTKAAKRFKRSNDIIGECASSLLCRRGVKRRLESAQTKTQTALVWQYFASVMSQSVGVVIKTDQVSQTYLKLQCIYRQEKREVSMTGNCARELRKIDDALWSIFPDAFSGRVGISGEVLLDSHSDAEDSDGSEAEQSAGGASADESTATVARSKATPIEYLASSMHAGMEAIAAFLTGSALSDNKIGSLLATLQCQHKETRQFPALKLQLLQ</sequence>
<dbReference type="EMBL" id="QXFT01000041">
    <property type="protein sequence ID" value="KAE9358064.1"/>
    <property type="molecule type" value="Genomic_DNA"/>
</dbReference>
<protein>
    <submittedName>
        <fullName evidence="2">Uncharacterized protein</fullName>
    </submittedName>
</protein>
<evidence type="ECO:0000256" key="1">
    <source>
        <dbReference type="SAM" id="MobiDB-lite"/>
    </source>
</evidence>
<evidence type="ECO:0000313" key="4">
    <source>
        <dbReference type="Proteomes" id="UP000429607"/>
    </source>
</evidence>
<dbReference type="Proteomes" id="UP000429607">
    <property type="component" value="Unassembled WGS sequence"/>
</dbReference>
<name>A0A6A3P7Q7_9STRA</name>
<feature type="region of interest" description="Disordered" evidence="1">
    <location>
        <begin position="151"/>
        <end position="176"/>
    </location>
</feature>
<organism evidence="2 4">
    <name type="scientific">Phytophthora rubi</name>
    <dbReference type="NCBI Taxonomy" id="129364"/>
    <lineage>
        <taxon>Eukaryota</taxon>
        <taxon>Sar</taxon>
        <taxon>Stramenopiles</taxon>
        <taxon>Oomycota</taxon>
        <taxon>Peronosporomycetes</taxon>
        <taxon>Peronosporales</taxon>
        <taxon>Peronosporaceae</taxon>
        <taxon>Phytophthora</taxon>
    </lineage>
</organism>
<reference evidence="2 4" key="1">
    <citation type="submission" date="2018-09" db="EMBL/GenBank/DDBJ databases">
        <title>Genomic investigation of the strawberry pathogen Phytophthora fragariae indicates pathogenicity is determined by transcriptional variation in three key races.</title>
        <authorList>
            <person name="Adams T.M."/>
            <person name="Armitage A.D."/>
            <person name="Sobczyk M.K."/>
            <person name="Bates H.J."/>
            <person name="Dunwell J.M."/>
            <person name="Nellist C.F."/>
            <person name="Harrison R.J."/>
        </authorList>
    </citation>
    <scope>NUCLEOTIDE SEQUENCE [LARGE SCALE GENOMIC DNA]</scope>
    <source>
        <strain evidence="2 4">SCRP249</strain>
        <strain evidence="3 5">SCRP333</strain>
    </source>
</reference>
<dbReference type="EMBL" id="QXFV01000035">
    <property type="protein sequence ID" value="KAE9051710.1"/>
    <property type="molecule type" value="Genomic_DNA"/>
</dbReference>
<dbReference type="AlphaFoldDB" id="A0A6A3P7Q7"/>
<gene>
    <name evidence="2" type="ORF">PR001_g1186</name>
    <name evidence="3" type="ORF">PR003_g1485</name>
</gene>
<evidence type="ECO:0000313" key="3">
    <source>
        <dbReference type="EMBL" id="KAE9358064.1"/>
    </source>
</evidence>
<proteinExistence type="predicted"/>
<dbReference type="Proteomes" id="UP000434957">
    <property type="component" value="Unassembled WGS sequence"/>
</dbReference>
<keyword evidence="5" id="KW-1185">Reference proteome</keyword>
<comment type="caution">
    <text evidence="2">The sequence shown here is derived from an EMBL/GenBank/DDBJ whole genome shotgun (WGS) entry which is preliminary data.</text>
</comment>
<feature type="compositionally biased region" description="Low complexity" evidence="1">
    <location>
        <begin position="162"/>
        <end position="174"/>
    </location>
</feature>
<evidence type="ECO:0000313" key="2">
    <source>
        <dbReference type="EMBL" id="KAE9051710.1"/>
    </source>
</evidence>
<accession>A0A6A3P7Q7</accession>
<evidence type="ECO:0000313" key="5">
    <source>
        <dbReference type="Proteomes" id="UP000434957"/>
    </source>
</evidence>